<comment type="caution">
    <text evidence="2">The sequence shown here is derived from an EMBL/GenBank/DDBJ whole genome shotgun (WGS) entry which is preliminary data.</text>
</comment>
<name>A0A3L9YWS4_9FLAO</name>
<keyword evidence="3" id="KW-1185">Reference proteome</keyword>
<feature type="signal peptide" evidence="1">
    <location>
        <begin position="1"/>
        <end position="18"/>
    </location>
</feature>
<keyword evidence="1" id="KW-0732">Signal</keyword>
<reference evidence="2 3" key="1">
    <citation type="submission" date="2018-10" db="EMBL/GenBank/DDBJ databases">
        <title>Genomic Encyclopedia of Archaeal and Bacterial Type Strains, Phase II (KMG-II): from individual species to whole genera.</title>
        <authorList>
            <person name="Goeker M."/>
        </authorList>
    </citation>
    <scope>NUCLEOTIDE SEQUENCE [LARGE SCALE GENOMIC DNA]</scope>
    <source>
        <strain evidence="2 3">DSM 23424</strain>
    </source>
</reference>
<feature type="chain" id="PRO_5018228382" description="GLPGLI family protein" evidence="1">
    <location>
        <begin position="19"/>
        <end position="110"/>
    </location>
</feature>
<accession>A0A3L9YWS4</accession>
<evidence type="ECO:0008006" key="4">
    <source>
        <dbReference type="Google" id="ProtNLM"/>
    </source>
</evidence>
<sequence>MKYFYIAIIALFSFSVTAQNAVGTTTPDAETITKSYKYKLILDVNQEVAFKQKVETYLTQRSAIDNQYSGDERLDFLQALSLEETTEMQGVLSPYQFELYKKLKPVIQPI</sequence>
<dbReference type="EMBL" id="REFC01000012">
    <property type="protein sequence ID" value="RMA64277.1"/>
    <property type="molecule type" value="Genomic_DNA"/>
</dbReference>
<evidence type="ECO:0000256" key="1">
    <source>
        <dbReference type="SAM" id="SignalP"/>
    </source>
</evidence>
<organism evidence="2 3">
    <name type="scientific">Ulvibacter antarcticus</name>
    <dbReference type="NCBI Taxonomy" id="442714"/>
    <lineage>
        <taxon>Bacteria</taxon>
        <taxon>Pseudomonadati</taxon>
        <taxon>Bacteroidota</taxon>
        <taxon>Flavobacteriia</taxon>
        <taxon>Flavobacteriales</taxon>
        <taxon>Flavobacteriaceae</taxon>
        <taxon>Ulvibacter</taxon>
    </lineage>
</organism>
<dbReference type="RefSeq" id="WP_121906737.1">
    <property type="nucleotide sequence ID" value="NZ_REFC01000012.1"/>
</dbReference>
<proteinExistence type="predicted"/>
<dbReference type="AlphaFoldDB" id="A0A3L9YWS4"/>
<evidence type="ECO:0000313" key="2">
    <source>
        <dbReference type="EMBL" id="RMA64277.1"/>
    </source>
</evidence>
<gene>
    <name evidence="2" type="ORF">BXY75_1150</name>
</gene>
<dbReference type="OrthoDB" id="1453593at2"/>
<dbReference type="Proteomes" id="UP000271339">
    <property type="component" value="Unassembled WGS sequence"/>
</dbReference>
<protein>
    <recommendedName>
        <fullName evidence="4">GLPGLI family protein</fullName>
    </recommendedName>
</protein>
<evidence type="ECO:0000313" key="3">
    <source>
        <dbReference type="Proteomes" id="UP000271339"/>
    </source>
</evidence>